<organism evidence="2 3">
    <name type="scientific">Podarcis lilfordi</name>
    <name type="common">Lilford's wall lizard</name>
    <dbReference type="NCBI Taxonomy" id="74358"/>
    <lineage>
        <taxon>Eukaryota</taxon>
        <taxon>Metazoa</taxon>
        <taxon>Chordata</taxon>
        <taxon>Craniata</taxon>
        <taxon>Vertebrata</taxon>
        <taxon>Euteleostomi</taxon>
        <taxon>Lepidosauria</taxon>
        <taxon>Squamata</taxon>
        <taxon>Bifurcata</taxon>
        <taxon>Unidentata</taxon>
        <taxon>Episquamata</taxon>
        <taxon>Laterata</taxon>
        <taxon>Lacertibaenia</taxon>
        <taxon>Lacertidae</taxon>
        <taxon>Podarcis</taxon>
    </lineage>
</organism>
<dbReference type="AlphaFoldDB" id="A0AA35PFX3"/>
<dbReference type="Proteomes" id="UP001178461">
    <property type="component" value="Chromosome 8"/>
</dbReference>
<reference evidence="2" key="1">
    <citation type="submission" date="2022-12" db="EMBL/GenBank/DDBJ databases">
        <authorList>
            <person name="Alioto T."/>
            <person name="Alioto T."/>
            <person name="Gomez Garrido J."/>
        </authorList>
    </citation>
    <scope>NUCLEOTIDE SEQUENCE</scope>
</reference>
<evidence type="ECO:0000313" key="2">
    <source>
        <dbReference type="EMBL" id="CAI5783202.1"/>
    </source>
</evidence>
<feature type="region of interest" description="Disordered" evidence="1">
    <location>
        <begin position="1"/>
        <end position="32"/>
    </location>
</feature>
<accession>A0AA35PFX3</accession>
<protein>
    <submittedName>
        <fullName evidence="2">Uncharacterized protein</fullName>
    </submittedName>
</protein>
<sequence length="110" mass="11293">MGGLSVFPSPIPLGLSLRSPKRTHGTKGGALPSESALAELGLQVAQRLKKQMGRGCCGHSLQGIAHTTRLQRRDSGKCPACCCWAPLSGAQPSAALIPVPHSSIAATGQL</sequence>
<gene>
    <name evidence="2" type="ORF">PODLI_1B038642</name>
</gene>
<dbReference type="EMBL" id="OX395133">
    <property type="protein sequence ID" value="CAI5783202.1"/>
    <property type="molecule type" value="Genomic_DNA"/>
</dbReference>
<keyword evidence="3" id="KW-1185">Reference proteome</keyword>
<evidence type="ECO:0000313" key="3">
    <source>
        <dbReference type="Proteomes" id="UP001178461"/>
    </source>
</evidence>
<proteinExistence type="predicted"/>
<evidence type="ECO:0000256" key="1">
    <source>
        <dbReference type="SAM" id="MobiDB-lite"/>
    </source>
</evidence>
<name>A0AA35PFX3_9SAUR</name>